<dbReference type="InterPro" id="IPR006089">
    <property type="entry name" value="Acyl-CoA_DH_CS"/>
</dbReference>
<comment type="similarity">
    <text evidence="2 6">Belongs to the acyl-CoA dehydrogenase family.</text>
</comment>
<dbReference type="Gene3D" id="1.10.540.10">
    <property type="entry name" value="Acyl-CoA dehydrogenase/oxidase, N-terminal domain"/>
    <property type="match status" value="1"/>
</dbReference>
<dbReference type="AlphaFoldDB" id="A0A540V8M0"/>
<dbReference type="Gene3D" id="2.40.110.10">
    <property type="entry name" value="Butyryl-CoA Dehydrogenase, subunit A, domain 2"/>
    <property type="match status" value="1"/>
</dbReference>
<evidence type="ECO:0000256" key="4">
    <source>
        <dbReference type="ARBA" id="ARBA00022827"/>
    </source>
</evidence>
<name>A0A540V8M0_9CHLR</name>
<feature type="domain" description="Acyl-CoA oxidase/dehydrogenase middle" evidence="8">
    <location>
        <begin position="112"/>
        <end position="207"/>
    </location>
</feature>
<dbReference type="EMBL" id="VIGC01000052">
    <property type="protein sequence ID" value="TQE93098.1"/>
    <property type="molecule type" value="Genomic_DNA"/>
</dbReference>
<dbReference type="FunFam" id="1.20.140.10:FF:000001">
    <property type="entry name" value="Acyl-CoA dehydrogenase"/>
    <property type="match status" value="1"/>
</dbReference>
<evidence type="ECO:0000256" key="5">
    <source>
        <dbReference type="ARBA" id="ARBA00023002"/>
    </source>
</evidence>
<evidence type="ECO:0000256" key="6">
    <source>
        <dbReference type="RuleBase" id="RU362125"/>
    </source>
</evidence>
<keyword evidence="11" id="KW-1185">Reference proteome</keyword>
<evidence type="ECO:0000259" key="9">
    <source>
        <dbReference type="Pfam" id="PF02771"/>
    </source>
</evidence>
<feature type="domain" description="Acyl-CoA dehydrogenase/oxidase C-terminal" evidence="7">
    <location>
        <begin position="219"/>
        <end position="367"/>
    </location>
</feature>
<dbReference type="Gene3D" id="1.20.140.10">
    <property type="entry name" value="Butyryl-CoA Dehydrogenase, subunit A, domain 3"/>
    <property type="match status" value="1"/>
</dbReference>
<evidence type="ECO:0000313" key="10">
    <source>
        <dbReference type="EMBL" id="TQE93098.1"/>
    </source>
</evidence>
<dbReference type="InterPro" id="IPR013786">
    <property type="entry name" value="AcylCoA_DH/ox_N"/>
</dbReference>
<accession>A0A540V8M0</accession>
<keyword evidence="4 6" id="KW-0274">FAD</keyword>
<dbReference type="PIRSF" id="PIRSF016578">
    <property type="entry name" value="HsaA"/>
    <property type="match status" value="1"/>
</dbReference>
<dbReference type="InterPro" id="IPR037069">
    <property type="entry name" value="AcylCoA_DH/ox_N_sf"/>
</dbReference>
<dbReference type="Proteomes" id="UP000317371">
    <property type="component" value="Unassembled WGS sequence"/>
</dbReference>
<feature type="domain" description="Acyl-CoA dehydrogenase/oxidase N-terminal" evidence="9">
    <location>
        <begin position="1"/>
        <end position="108"/>
    </location>
</feature>
<dbReference type="PANTHER" id="PTHR43884">
    <property type="entry name" value="ACYL-COA DEHYDROGENASE"/>
    <property type="match status" value="1"/>
</dbReference>
<dbReference type="Pfam" id="PF02770">
    <property type="entry name" value="Acyl-CoA_dh_M"/>
    <property type="match status" value="1"/>
</dbReference>
<organism evidence="10 11">
    <name type="scientific">Litorilinea aerophila</name>
    <dbReference type="NCBI Taxonomy" id="1204385"/>
    <lineage>
        <taxon>Bacteria</taxon>
        <taxon>Bacillati</taxon>
        <taxon>Chloroflexota</taxon>
        <taxon>Caldilineae</taxon>
        <taxon>Caldilineales</taxon>
        <taxon>Caldilineaceae</taxon>
        <taxon>Litorilinea</taxon>
    </lineage>
</organism>
<dbReference type="SUPFAM" id="SSF47203">
    <property type="entry name" value="Acyl-CoA dehydrogenase C-terminal domain-like"/>
    <property type="match status" value="1"/>
</dbReference>
<dbReference type="GO" id="GO:0050660">
    <property type="term" value="F:flavin adenine dinucleotide binding"/>
    <property type="evidence" value="ECO:0007669"/>
    <property type="project" value="InterPro"/>
</dbReference>
<dbReference type="PANTHER" id="PTHR43884:SF12">
    <property type="entry name" value="ISOVALERYL-COA DEHYDROGENASE, MITOCHONDRIAL-RELATED"/>
    <property type="match status" value="1"/>
</dbReference>
<evidence type="ECO:0000313" key="11">
    <source>
        <dbReference type="Proteomes" id="UP000317371"/>
    </source>
</evidence>
<dbReference type="InterPro" id="IPR036250">
    <property type="entry name" value="AcylCo_DH-like_C"/>
</dbReference>
<keyword evidence="3 6" id="KW-0285">Flavoprotein</keyword>
<dbReference type="FunCoup" id="A0A540V8M0">
    <property type="interactions" value="347"/>
</dbReference>
<dbReference type="GO" id="GO:0003995">
    <property type="term" value="F:acyl-CoA dehydrogenase activity"/>
    <property type="evidence" value="ECO:0007669"/>
    <property type="project" value="InterPro"/>
</dbReference>
<evidence type="ECO:0000256" key="3">
    <source>
        <dbReference type="ARBA" id="ARBA00022630"/>
    </source>
</evidence>
<dbReference type="InterPro" id="IPR009075">
    <property type="entry name" value="AcylCo_DH/oxidase_C"/>
</dbReference>
<evidence type="ECO:0000256" key="1">
    <source>
        <dbReference type="ARBA" id="ARBA00001974"/>
    </source>
</evidence>
<dbReference type="SUPFAM" id="SSF56645">
    <property type="entry name" value="Acyl-CoA dehydrogenase NM domain-like"/>
    <property type="match status" value="1"/>
</dbReference>
<dbReference type="FunFam" id="2.40.110.10:FF:000009">
    <property type="entry name" value="Acyl-CoA dehydrogenase"/>
    <property type="match status" value="1"/>
</dbReference>
<dbReference type="PROSITE" id="PS00073">
    <property type="entry name" value="ACYL_COA_DH_2"/>
    <property type="match status" value="1"/>
</dbReference>
<comment type="cofactor">
    <cofactor evidence="1 6">
        <name>FAD</name>
        <dbReference type="ChEBI" id="CHEBI:57692"/>
    </cofactor>
</comment>
<sequence>MIQDAVRKFAREEILPHARDWDRQGAFPRELLTTMGRLGYLGVPIPEEYGGAGLDYISEAIVFEEVGYADSSVRTTLSVQMSLVELTILKWGTEEQKRHYLPKLCSGEWIGCFGLTEPNAGSDASNVATIARREGNDWVLSGQKVWISNGTWADVAIIFAQTEPGSRHRGMVAFLVDTRTPGFSSRKMTGKLGLRASDTGELFLDNVRVPDSARLGQVGEGFKVAMSALDNGRYGVASGCVGAAQHALDASVRYAKERIAFDRPIASFQLVQDMLAQMKVNVEAARLLVYQAGWAKNQGLPDTIPVSIAKYFATEIAKQNADMAIQIHGGYGYSDEYVPERLWRDSRVASLYEGTSQIQKLIIGRDLTGISAFA</sequence>
<evidence type="ECO:0000256" key="2">
    <source>
        <dbReference type="ARBA" id="ARBA00009347"/>
    </source>
</evidence>
<keyword evidence="5 6" id="KW-0560">Oxidoreductase</keyword>
<dbReference type="Pfam" id="PF02771">
    <property type="entry name" value="Acyl-CoA_dh_N"/>
    <property type="match status" value="1"/>
</dbReference>
<dbReference type="InterPro" id="IPR009100">
    <property type="entry name" value="AcylCoA_DH/oxidase_NM_dom_sf"/>
</dbReference>
<comment type="caution">
    <text evidence="10">The sequence shown here is derived from an EMBL/GenBank/DDBJ whole genome shotgun (WGS) entry which is preliminary data.</text>
</comment>
<evidence type="ECO:0000259" key="8">
    <source>
        <dbReference type="Pfam" id="PF02770"/>
    </source>
</evidence>
<reference evidence="10 11" key="1">
    <citation type="submission" date="2019-06" db="EMBL/GenBank/DDBJ databases">
        <title>Genome sequence of Litorilinea aerophila BAA-2444.</title>
        <authorList>
            <person name="Maclea K.S."/>
            <person name="Maurais E.G."/>
            <person name="Iannazzi L.C."/>
        </authorList>
    </citation>
    <scope>NUCLEOTIDE SEQUENCE [LARGE SCALE GENOMIC DNA]</scope>
    <source>
        <strain evidence="10 11">ATCC BAA-2444</strain>
    </source>
</reference>
<evidence type="ECO:0000259" key="7">
    <source>
        <dbReference type="Pfam" id="PF00441"/>
    </source>
</evidence>
<dbReference type="InParanoid" id="A0A540V8M0"/>
<dbReference type="FunFam" id="1.10.540.10:FF:000002">
    <property type="entry name" value="Acyl-CoA dehydrogenase FadE19"/>
    <property type="match status" value="1"/>
</dbReference>
<gene>
    <name evidence="10" type="ORF">FKZ61_22965</name>
</gene>
<protein>
    <submittedName>
        <fullName evidence="10">Acyl-CoA dehydrogenase</fullName>
    </submittedName>
</protein>
<proteinExistence type="inferred from homology"/>
<dbReference type="Pfam" id="PF00441">
    <property type="entry name" value="Acyl-CoA_dh_1"/>
    <property type="match status" value="1"/>
</dbReference>
<dbReference type="InterPro" id="IPR046373">
    <property type="entry name" value="Acyl-CoA_Oxase/DH_mid-dom_sf"/>
</dbReference>
<dbReference type="OrthoDB" id="9778581at2"/>
<dbReference type="InterPro" id="IPR006091">
    <property type="entry name" value="Acyl-CoA_Oxase/DH_mid-dom"/>
</dbReference>